<name>A0A644ZM73_9ZZZZ</name>
<dbReference type="EMBL" id="VSSQ01009578">
    <property type="protein sequence ID" value="MPM42030.1"/>
    <property type="molecule type" value="Genomic_DNA"/>
</dbReference>
<dbReference type="InterPro" id="IPR011055">
    <property type="entry name" value="Dup_hybrid_motif"/>
</dbReference>
<keyword evidence="3" id="KW-0378">Hydrolase</keyword>
<dbReference type="PANTHER" id="PTHR21666:SF270">
    <property type="entry name" value="MUREIN HYDROLASE ACTIVATOR ENVC"/>
    <property type="match status" value="1"/>
</dbReference>
<dbReference type="InterPro" id="IPR050570">
    <property type="entry name" value="Cell_wall_metabolism_enzyme"/>
</dbReference>
<dbReference type="Pfam" id="PF01551">
    <property type="entry name" value="Peptidase_M23"/>
    <property type="match status" value="1"/>
</dbReference>
<keyword evidence="5" id="KW-0472">Membrane</keyword>
<dbReference type="InterPro" id="IPR038765">
    <property type="entry name" value="Papain-like_cys_pep_sf"/>
</dbReference>
<dbReference type="Gene3D" id="2.70.70.10">
    <property type="entry name" value="Glucose Permease (Domain IIA)"/>
    <property type="match status" value="1"/>
</dbReference>
<keyword evidence="5" id="KW-1133">Transmembrane helix</keyword>
<feature type="domain" description="NlpC/P60" evidence="6">
    <location>
        <begin position="233"/>
        <end position="368"/>
    </location>
</feature>
<evidence type="ECO:0000256" key="2">
    <source>
        <dbReference type="ARBA" id="ARBA00022670"/>
    </source>
</evidence>
<dbReference type="SUPFAM" id="SSF51261">
    <property type="entry name" value="Duplicated hybrid motif"/>
    <property type="match status" value="1"/>
</dbReference>
<dbReference type="InterPro" id="IPR000064">
    <property type="entry name" value="NLP_P60_dom"/>
</dbReference>
<dbReference type="AlphaFoldDB" id="A0A644ZM73"/>
<gene>
    <name evidence="7" type="ORF">SDC9_88692</name>
</gene>
<comment type="similarity">
    <text evidence="1">Belongs to the peptidase C40 family.</text>
</comment>
<dbReference type="Gene3D" id="3.90.1720.10">
    <property type="entry name" value="endopeptidase domain like (from Nostoc punctiforme)"/>
    <property type="match status" value="1"/>
</dbReference>
<organism evidence="7">
    <name type="scientific">bioreactor metagenome</name>
    <dbReference type="NCBI Taxonomy" id="1076179"/>
    <lineage>
        <taxon>unclassified sequences</taxon>
        <taxon>metagenomes</taxon>
        <taxon>ecological metagenomes</taxon>
    </lineage>
</organism>
<protein>
    <recommendedName>
        <fullName evidence="6">NlpC/P60 domain-containing protein</fullName>
    </recommendedName>
</protein>
<reference evidence="7" key="1">
    <citation type="submission" date="2019-08" db="EMBL/GenBank/DDBJ databases">
        <authorList>
            <person name="Kucharzyk K."/>
            <person name="Murdoch R.W."/>
            <person name="Higgins S."/>
            <person name="Loffler F."/>
        </authorList>
    </citation>
    <scope>NUCLEOTIDE SEQUENCE</scope>
</reference>
<dbReference type="PANTHER" id="PTHR21666">
    <property type="entry name" value="PEPTIDASE-RELATED"/>
    <property type="match status" value="1"/>
</dbReference>
<accession>A0A644ZM73</accession>
<keyword evidence="5" id="KW-0812">Transmembrane</keyword>
<evidence type="ECO:0000256" key="5">
    <source>
        <dbReference type="SAM" id="Phobius"/>
    </source>
</evidence>
<dbReference type="Pfam" id="PF00877">
    <property type="entry name" value="NLPC_P60"/>
    <property type="match status" value="1"/>
</dbReference>
<keyword evidence="4" id="KW-0788">Thiol protease</keyword>
<evidence type="ECO:0000256" key="4">
    <source>
        <dbReference type="ARBA" id="ARBA00022807"/>
    </source>
</evidence>
<dbReference type="CDD" id="cd12797">
    <property type="entry name" value="M23_peptidase"/>
    <property type="match status" value="1"/>
</dbReference>
<dbReference type="GO" id="GO:0006508">
    <property type="term" value="P:proteolysis"/>
    <property type="evidence" value="ECO:0007669"/>
    <property type="project" value="UniProtKB-KW"/>
</dbReference>
<proteinExistence type="inferred from homology"/>
<dbReference type="GO" id="GO:0004222">
    <property type="term" value="F:metalloendopeptidase activity"/>
    <property type="evidence" value="ECO:0007669"/>
    <property type="project" value="TreeGrafter"/>
</dbReference>
<sequence length="500" mass="53724">MADPATITLAVKAAVAAATDKRTLKALGVIIAAIAMPFILLIVMISSLASGTADHNNAAVRLSFHGGVISGQVPENYRGYIEDMRAAFTELDAAIAEITPQIEDGSLDSTQVKAIFYSLYFGAESLRGMDYRAFADCFVRYEERTRTVTDEDGNETEETYIVAVPLESLPEIYRNLEAALGRTITYEDQANAAEIYYRALFGTAAPGEGDGFGMWGDWSPDQLQDLYYNLPVGEIGAEAVRLALSRLGDPYSQELRGQGSYTDCSYLARWVYRQLGVSIPGTAAAQGKYCVDNGLTISKADLAPGDLVFWSHKPNGRYMNITHVGVYAGDGMVVDASSSRGEVMYRSLFDSDKQVLYGRPYAQTTAASSGFISPLGNGWRSMVTSEFGSRTDPVTGGIASHAGIDLGASKGTPIRAVLSGTARNISYATTGYGYHFSIDHGNGIVTLYAHCSEILVSEGQEVSAGDVIARVGSTGKSTGNHLHFEVIVNGTKKNPRNYLP</sequence>
<evidence type="ECO:0000256" key="1">
    <source>
        <dbReference type="ARBA" id="ARBA00007074"/>
    </source>
</evidence>
<dbReference type="GO" id="GO:0008234">
    <property type="term" value="F:cysteine-type peptidase activity"/>
    <property type="evidence" value="ECO:0007669"/>
    <property type="project" value="UniProtKB-KW"/>
</dbReference>
<evidence type="ECO:0000313" key="7">
    <source>
        <dbReference type="EMBL" id="MPM42030.1"/>
    </source>
</evidence>
<evidence type="ECO:0000256" key="3">
    <source>
        <dbReference type="ARBA" id="ARBA00022801"/>
    </source>
</evidence>
<feature type="transmembrane region" description="Helical" evidence="5">
    <location>
        <begin position="26"/>
        <end position="45"/>
    </location>
</feature>
<comment type="caution">
    <text evidence="7">The sequence shown here is derived from an EMBL/GenBank/DDBJ whole genome shotgun (WGS) entry which is preliminary data.</text>
</comment>
<evidence type="ECO:0000259" key="6">
    <source>
        <dbReference type="PROSITE" id="PS51935"/>
    </source>
</evidence>
<dbReference type="SUPFAM" id="SSF54001">
    <property type="entry name" value="Cysteine proteinases"/>
    <property type="match status" value="1"/>
</dbReference>
<keyword evidence="2" id="KW-0645">Protease</keyword>
<dbReference type="PROSITE" id="PS51935">
    <property type="entry name" value="NLPC_P60"/>
    <property type="match status" value="1"/>
</dbReference>
<dbReference type="InterPro" id="IPR016047">
    <property type="entry name" value="M23ase_b-sheet_dom"/>
</dbReference>